<dbReference type="KEGG" id="sapi:SAPIS_v1c04900"/>
<dbReference type="EMBL" id="CP006682">
    <property type="protein sequence ID" value="AHB36335.1"/>
    <property type="molecule type" value="Genomic_DNA"/>
</dbReference>
<accession>V5RKJ5</accession>
<protein>
    <submittedName>
        <fullName evidence="1">Uncharacterized protein</fullName>
    </submittedName>
</protein>
<dbReference type="OrthoDB" id="9813438at2"/>
<dbReference type="HOGENOM" id="CLU_463014_0_0_14"/>
<gene>
    <name evidence="1" type="ORF">SAPIS_v1c04900</name>
</gene>
<dbReference type="RefSeq" id="WP_023789317.1">
    <property type="nucleotide sequence ID" value="NC_022998.1"/>
</dbReference>
<proteinExistence type="predicted"/>
<sequence>MSNYKKFEMKIETDLSHIINGNSNIFIMISEIIDNSLGSLGINIASNDISLDNNIEIYFKSYKDSKGTLQTKLTITDDCGGIDNSDENIQRIMTYGKRNDVYKEPFFNVFGQGLKYAAIWSAKKFALLSKNGENSNLEIKANWLERDLNEKPQYFCNKIDNIDISFLGESYKNINFGTKIIFDELYVEGQKYELSNIQKLYKFLGWRYSKYIEKGLKLRIYYEDFDNKMRYNFDGMKENTSLIESTKPKFDSFRKYFDYIVAENKNLNITREEYDSYLIKNIVNDVENIKIKDWLMNCILSDKEFFFEETFTIKYKNIDVEFPVIVGIVEFNRYHNMYKYYEIQGLCISQAHRYLEHGPIIKNSGMNLIKPRTFKEQTSSRGGTVTTQRYIGELIIDDYVKKFYDKNILTNNKQFFKIDDEIFQNILNNISSTILKDLLHFANQLKSLQKEESFLKHLKSSKANNLQSKKETIDNTIMKNELKQSIKNNLLSSNQKLINSSINLGWEIKLVPTQIGNILYHNHINFNMETKVIKISVNETLYNSYSFTKSMEFIDFIAKMAFTDYCENNKNQDKDFRDQLIKKILENKV</sequence>
<evidence type="ECO:0000313" key="1">
    <source>
        <dbReference type="EMBL" id="AHB36335.1"/>
    </source>
</evidence>
<keyword evidence="2" id="KW-1185">Reference proteome</keyword>
<dbReference type="PATRIC" id="fig|1276258.3.peg.496"/>
<reference evidence="1 2" key="1">
    <citation type="journal article" date="2014" name="Genome Announc.">
        <title>Complete Genome Sequence of Spiroplasma apis B31T (ATCC 33834), a Bacterium Associated with May Disease of Honeybees (Apis mellifera).</title>
        <authorList>
            <person name="Ku C."/>
            <person name="Lo W.S."/>
            <person name="Chen L.L."/>
            <person name="Kuo C.H."/>
        </authorList>
    </citation>
    <scope>NUCLEOTIDE SEQUENCE [LARGE SCALE GENOMIC DNA]</scope>
    <source>
        <strain evidence="1">B31</strain>
    </source>
</reference>
<evidence type="ECO:0000313" key="2">
    <source>
        <dbReference type="Proteomes" id="UP000018550"/>
    </source>
</evidence>
<dbReference type="Pfam" id="PF13589">
    <property type="entry name" value="HATPase_c_3"/>
    <property type="match status" value="1"/>
</dbReference>
<name>V5RKJ5_SPIAP</name>
<dbReference type="Proteomes" id="UP000018550">
    <property type="component" value="Chromosome"/>
</dbReference>
<organism evidence="1 2">
    <name type="scientific">Spiroplasma apis B31</name>
    <dbReference type="NCBI Taxonomy" id="1276258"/>
    <lineage>
        <taxon>Bacteria</taxon>
        <taxon>Bacillati</taxon>
        <taxon>Mycoplasmatota</taxon>
        <taxon>Mollicutes</taxon>
        <taxon>Entomoplasmatales</taxon>
        <taxon>Spiroplasmataceae</taxon>
        <taxon>Spiroplasma</taxon>
    </lineage>
</organism>
<dbReference type="AlphaFoldDB" id="V5RKJ5"/>
<dbReference type="STRING" id="1276258.SAPIS_v1c04900"/>